<dbReference type="OMA" id="HICTSEV"/>
<dbReference type="EMBL" id="AFRT01001943">
    <property type="protein sequence ID" value="ELU39056.1"/>
    <property type="molecule type" value="Genomic_DNA"/>
</dbReference>
<feature type="compositionally biased region" description="Low complexity" evidence="1">
    <location>
        <begin position="16"/>
        <end position="29"/>
    </location>
</feature>
<accession>L8WLK9</accession>
<gene>
    <name evidence="4" type="ORF">AG1IA_06918</name>
</gene>
<dbReference type="STRING" id="983506.L8WLK9"/>
<evidence type="ECO:0000259" key="3">
    <source>
        <dbReference type="Pfam" id="PF21666"/>
    </source>
</evidence>
<dbReference type="PANTHER" id="PTHR33119">
    <property type="entry name" value="IFI3P"/>
    <property type="match status" value="1"/>
</dbReference>
<dbReference type="HOGENOM" id="CLU_012066_3_2_1"/>
<dbReference type="OrthoDB" id="415532at2759"/>
<comment type="caution">
    <text evidence="4">The sequence shown here is derived from an EMBL/GenBank/DDBJ whole genome shotgun (WGS) entry which is preliminary data.</text>
</comment>
<keyword evidence="5" id="KW-1185">Reference proteome</keyword>
<evidence type="ECO:0000256" key="1">
    <source>
        <dbReference type="SAM" id="MobiDB-lite"/>
    </source>
</evidence>
<dbReference type="Proteomes" id="UP000011668">
    <property type="component" value="Unassembled WGS sequence"/>
</dbReference>
<dbReference type="Pfam" id="PF21666">
    <property type="entry name" value="DUF4246_N"/>
    <property type="match status" value="1"/>
</dbReference>
<dbReference type="InterPro" id="IPR049207">
    <property type="entry name" value="DUF4246_N"/>
</dbReference>
<feature type="region of interest" description="Disordered" evidence="1">
    <location>
        <begin position="1"/>
        <end position="29"/>
    </location>
</feature>
<dbReference type="Pfam" id="PF14033">
    <property type="entry name" value="DUF4246"/>
    <property type="match status" value="1"/>
</dbReference>
<feature type="domain" description="DUF4246" evidence="2">
    <location>
        <begin position="101"/>
        <end position="490"/>
    </location>
</feature>
<dbReference type="PANTHER" id="PTHR33119:SF1">
    <property type="entry name" value="FE2OG DIOXYGENASE DOMAIN-CONTAINING PROTEIN"/>
    <property type="match status" value="1"/>
</dbReference>
<protein>
    <submittedName>
        <fullName evidence="4">Uncharacterized protein</fullName>
    </submittedName>
</protein>
<dbReference type="AlphaFoldDB" id="L8WLK9"/>
<name>L8WLK9_THACA</name>
<evidence type="ECO:0000259" key="2">
    <source>
        <dbReference type="Pfam" id="PF14033"/>
    </source>
</evidence>
<proteinExistence type="predicted"/>
<evidence type="ECO:0000313" key="4">
    <source>
        <dbReference type="EMBL" id="ELU39056.1"/>
    </source>
</evidence>
<dbReference type="InterPro" id="IPR025340">
    <property type="entry name" value="DUF4246"/>
</dbReference>
<dbReference type="InterPro" id="IPR049192">
    <property type="entry name" value="DUF4246_C"/>
</dbReference>
<organism evidence="4 5">
    <name type="scientific">Thanatephorus cucumeris (strain AG1-IA)</name>
    <name type="common">Rice sheath blight fungus</name>
    <name type="synonym">Rhizoctonia solani</name>
    <dbReference type="NCBI Taxonomy" id="983506"/>
    <lineage>
        <taxon>Eukaryota</taxon>
        <taxon>Fungi</taxon>
        <taxon>Dikarya</taxon>
        <taxon>Basidiomycota</taxon>
        <taxon>Agaricomycotina</taxon>
        <taxon>Agaricomycetes</taxon>
        <taxon>Cantharellales</taxon>
        <taxon>Ceratobasidiaceae</taxon>
        <taxon>Rhizoctonia</taxon>
        <taxon>Rhizoctonia solani AG-1</taxon>
    </lineage>
</organism>
<reference evidence="4 5" key="1">
    <citation type="journal article" date="2013" name="Nat. Commun.">
        <title>The evolution and pathogenic mechanisms of the rice sheath blight pathogen.</title>
        <authorList>
            <person name="Zheng A."/>
            <person name="Lin R."/>
            <person name="Xu L."/>
            <person name="Qin P."/>
            <person name="Tang C."/>
            <person name="Ai P."/>
            <person name="Zhang D."/>
            <person name="Liu Y."/>
            <person name="Sun Z."/>
            <person name="Feng H."/>
            <person name="Wang Y."/>
            <person name="Chen Y."/>
            <person name="Liang X."/>
            <person name="Fu R."/>
            <person name="Li Q."/>
            <person name="Zhang J."/>
            <person name="Yu X."/>
            <person name="Xie Z."/>
            <person name="Ding L."/>
            <person name="Guan P."/>
            <person name="Tang J."/>
            <person name="Liang Y."/>
            <person name="Wang S."/>
            <person name="Deng Q."/>
            <person name="Li S."/>
            <person name="Zhu J."/>
            <person name="Wang L."/>
            <person name="Liu H."/>
            <person name="Li P."/>
        </authorList>
    </citation>
    <scope>NUCLEOTIDE SEQUENCE [LARGE SCALE GENOMIC DNA]</scope>
    <source>
        <strain evidence="5">AG-1 IA</strain>
    </source>
</reference>
<sequence length="717" mass="81567">MANTPLSHDEFPTQDNSGSARSSTNSVSSENSNFLISSEYNQPLPDPFDYLGGAGYEGGPVAKPLVELEMMRLSAELRGRPHWWIKYRNRSNLAKWKQEAIAQLDGYAKLRDEATGLEVACYDTIWQSDTLIPPSLKNRLIDGVANLENVSKSEQDWPPRLNRQIFNLVNPSLYPIVYGRTLSYPEESEDRDPATLQVHLRPPHSWPGEDEYFVSKRFQWLPTDFQVSEDGKSVKSVSYINNIHPLKHPQLYKTIEEIVAAYIPLFERVLTDAIPENDVIPERTDNDYYYDEHNYRTPPKFESFTDPSDYNWAYEEWKNGRPIVLPSVREGGYEPGLLEKRNIKYTLGGRIIQTPDRPQCGGRLWRVEGMKNEAIAVCGFYYYDEENVSEGRLLFRAAVEGPRSYESGDSRGCKLAWGIDPCVNELGSTSTPQDRCIAFINVYQHRISPFELVDKSKSGYRKMMILFLVDPAVHRPSTSTVPPQQAEWRASGINANPVLRAAFDKLPPEIIDHINSMVEGGMTREEADDYRLKLIDEHTAFVEKNEREFFMKAAMHICTSEVASLARVFHNVEHNNLFALACPITATLDHNDHQQETPDLGDIVNSSNLEPITSSFTFTYSLALLVPRSRSHSDNITAYSFIANKFIGIPWSLKVLSSPAPESQEVCYFFFSTRSIRHIEQDTCIPRAFPVNLNAGSLCHIMTPMRKPIGDVELSRR</sequence>
<feature type="domain" description="DUF4246" evidence="3">
    <location>
        <begin position="62"/>
        <end position="99"/>
    </location>
</feature>
<evidence type="ECO:0000313" key="5">
    <source>
        <dbReference type="Proteomes" id="UP000011668"/>
    </source>
</evidence>